<dbReference type="Proteomes" id="UP000002402">
    <property type="component" value="Chromosome"/>
</dbReference>
<reference evidence="2 3" key="1">
    <citation type="journal article" date="2006" name="Proc. Natl. Acad. Sci. U.S.A.">
        <title>Evolution of sensory complexity recorded in a myxobacterial genome.</title>
        <authorList>
            <person name="Goldman B.S."/>
            <person name="Nierman W.C."/>
            <person name="Kaiser D."/>
            <person name="Slater S.C."/>
            <person name="Durkin A.S."/>
            <person name="Eisen J.A."/>
            <person name="Ronning C.M."/>
            <person name="Barbazuk W.B."/>
            <person name="Blanchard M."/>
            <person name="Field C."/>
            <person name="Halling C."/>
            <person name="Hinkle G."/>
            <person name="Iartchuk O."/>
            <person name="Kim H.S."/>
            <person name="Mackenzie C."/>
            <person name="Madupu R."/>
            <person name="Miller N."/>
            <person name="Shvartsbeyn A."/>
            <person name="Sullivan S.A."/>
            <person name="Vaudin M."/>
            <person name="Wiegand R."/>
            <person name="Kaplan H.B."/>
        </authorList>
    </citation>
    <scope>NUCLEOTIDE SEQUENCE [LARGE SCALE GENOMIC DNA]</scope>
    <source>
        <strain evidence="3">DK1622</strain>
    </source>
</reference>
<keyword evidence="3" id="KW-1185">Reference proteome</keyword>
<dbReference type="KEGG" id="mxa:MXAN_0834"/>
<accession>Q1DE27</accession>
<name>Q1DE27_MYXXD</name>
<evidence type="ECO:0000313" key="2">
    <source>
        <dbReference type="EMBL" id="ABF92511.1"/>
    </source>
</evidence>
<proteinExistence type="predicted"/>
<dbReference type="EMBL" id="CP000113">
    <property type="protein sequence ID" value="ABF92511.1"/>
    <property type="molecule type" value="Genomic_DNA"/>
</dbReference>
<dbReference type="HOGENOM" id="CLU_3404481_0_0_7"/>
<evidence type="ECO:0000256" key="1">
    <source>
        <dbReference type="SAM" id="MobiDB-lite"/>
    </source>
</evidence>
<dbReference type="EnsemblBacteria" id="ABF92511">
    <property type="protein sequence ID" value="ABF92511"/>
    <property type="gene ID" value="MXAN_0834"/>
</dbReference>
<evidence type="ECO:0000313" key="3">
    <source>
        <dbReference type="Proteomes" id="UP000002402"/>
    </source>
</evidence>
<gene>
    <name evidence="2" type="ordered locus">MXAN_0834</name>
</gene>
<protein>
    <submittedName>
        <fullName evidence="2">Uncharacterized protein</fullName>
    </submittedName>
</protein>
<sequence length="30" mass="2970">MGDSFTLALFMFQPSPGGSPAGLPGDGDEA</sequence>
<feature type="region of interest" description="Disordered" evidence="1">
    <location>
        <begin position="11"/>
        <end position="30"/>
    </location>
</feature>
<feature type="compositionally biased region" description="Low complexity" evidence="1">
    <location>
        <begin position="14"/>
        <end position="23"/>
    </location>
</feature>
<dbReference type="AlphaFoldDB" id="Q1DE27"/>
<organism evidence="2 3">
    <name type="scientific">Myxococcus xanthus (strain DK1622)</name>
    <dbReference type="NCBI Taxonomy" id="246197"/>
    <lineage>
        <taxon>Bacteria</taxon>
        <taxon>Pseudomonadati</taxon>
        <taxon>Myxococcota</taxon>
        <taxon>Myxococcia</taxon>
        <taxon>Myxococcales</taxon>
        <taxon>Cystobacterineae</taxon>
        <taxon>Myxococcaceae</taxon>
        <taxon>Myxococcus</taxon>
    </lineage>
</organism>